<dbReference type="Gramene" id="EOY07115">
    <property type="protein sequence ID" value="EOY07115"/>
    <property type="gene ID" value="TCM_021626"/>
</dbReference>
<keyword evidence="1" id="KW-1133">Transmembrane helix</keyword>
<feature type="non-terminal residue" evidence="2">
    <location>
        <position position="1"/>
    </location>
</feature>
<dbReference type="HOGENOM" id="CLU_2203848_0_0_1"/>
<dbReference type="Proteomes" id="UP000026915">
    <property type="component" value="Chromosome 5"/>
</dbReference>
<keyword evidence="1" id="KW-0812">Transmembrane</keyword>
<feature type="non-terminal residue" evidence="2">
    <location>
        <position position="108"/>
    </location>
</feature>
<dbReference type="InParanoid" id="A0A061EPZ3"/>
<feature type="transmembrane region" description="Helical" evidence="1">
    <location>
        <begin position="71"/>
        <end position="94"/>
    </location>
</feature>
<keyword evidence="3" id="KW-1185">Reference proteome</keyword>
<organism evidence="2 3">
    <name type="scientific">Theobroma cacao</name>
    <name type="common">Cacao</name>
    <name type="synonym">Cocoa</name>
    <dbReference type="NCBI Taxonomy" id="3641"/>
    <lineage>
        <taxon>Eukaryota</taxon>
        <taxon>Viridiplantae</taxon>
        <taxon>Streptophyta</taxon>
        <taxon>Embryophyta</taxon>
        <taxon>Tracheophyta</taxon>
        <taxon>Spermatophyta</taxon>
        <taxon>Magnoliopsida</taxon>
        <taxon>eudicotyledons</taxon>
        <taxon>Gunneridae</taxon>
        <taxon>Pentapetalae</taxon>
        <taxon>rosids</taxon>
        <taxon>malvids</taxon>
        <taxon>Malvales</taxon>
        <taxon>Malvaceae</taxon>
        <taxon>Byttnerioideae</taxon>
        <taxon>Theobroma</taxon>
    </lineage>
</organism>
<evidence type="ECO:0000313" key="2">
    <source>
        <dbReference type="EMBL" id="EOY07115.1"/>
    </source>
</evidence>
<protein>
    <submittedName>
        <fullName evidence="2">Uncharacterized protein</fullName>
    </submittedName>
</protein>
<keyword evidence="1" id="KW-0472">Membrane</keyword>
<evidence type="ECO:0000313" key="3">
    <source>
        <dbReference type="Proteomes" id="UP000026915"/>
    </source>
</evidence>
<sequence>EKQRVAVSTATYTSNNFWLAANVIISSSLNSTLHFQSTIFFLCAFSQFSREKKKIPRGERKAKTCAEKVPSFIYFFYSTIEPCITIVFSASVYLSCGVVQHNIFTTMR</sequence>
<accession>A0A061EPZ3</accession>
<dbReference type="AlphaFoldDB" id="A0A061EPZ3"/>
<name>A0A061EPZ3_THECC</name>
<gene>
    <name evidence="2" type="ORF">TCM_021626</name>
</gene>
<reference evidence="2 3" key="1">
    <citation type="journal article" date="2013" name="Genome Biol.">
        <title>The genome sequence of the most widely cultivated cacao type and its use to identify candidate genes regulating pod color.</title>
        <authorList>
            <person name="Motamayor J.C."/>
            <person name="Mockaitis K."/>
            <person name="Schmutz J."/>
            <person name="Haiminen N."/>
            <person name="Iii D.L."/>
            <person name="Cornejo O."/>
            <person name="Findley S.D."/>
            <person name="Zheng P."/>
            <person name="Utro F."/>
            <person name="Royaert S."/>
            <person name="Saski C."/>
            <person name="Jenkins J."/>
            <person name="Podicheti R."/>
            <person name="Zhao M."/>
            <person name="Scheffler B.E."/>
            <person name="Stack J.C."/>
            <person name="Feltus F.A."/>
            <person name="Mustiga G.M."/>
            <person name="Amores F."/>
            <person name="Phillips W."/>
            <person name="Marelli J.P."/>
            <person name="May G.D."/>
            <person name="Shapiro H."/>
            <person name="Ma J."/>
            <person name="Bustamante C.D."/>
            <person name="Schnell R.J."/>
            <person name="Main D."/>
            <person name="Gilbert D."/>
            <person name="Parida L."/>
            <person name="Kuhn D.N."/>
        </authorList>
    </citation>
    <scope>NUCLEOTIDE SEQUENCE [LARGE SCALE GENOMIC DNA]</scope>
    <source>
        <strain evidence="3">cv. Matina 1-6</strain>
    </source>
</reference>
<proteinExistence type="predicted"/>
<evidence type="ECO:0000256" key="1">
    <source>
        <dbReference type="SAM" id="Phobius"/>
    </source>
</evidence>
<dbReference type="EMBL" id="CM001883">
    <property type="protein sequence ID" value="EOY07115.1"/>
    <property type="molecule type" value="Genomic_DNA"/>
</dbReference>